<evidence type="ECO:0000256" key="1">
    <source>
        <dbReference type="SAM" id="Phobius"/>
    </source>
</evidence>
<keyword evidence="1" id="KW-0472">Membrane</keyword>
<feature type="transmembrane region" description="Helical" evidence="1">
    <location>
        <begin position="148"/>
        <end position="170"/>
    </location>
</feature>
<evidence type="ECO:0000313" key="2">
    <source>
        <dbReference type="EMBL" id="MCH7322110.1"/>
    </source>
</evidence>
<feature type="transmembrane region" description="Helical" evidence="1">
    <location>
        <begin position="98"/>
        <end position="117"/>
    </location>
</feature>
<feature type="transmembrane region" description="Helical" evidence="1">
    <location>
        <begin position="215"/>
        <end position="239"/>
    </location>
</feature>
<gene>
    <name evidence="2" type="ORF">LZ480_09415</name>
</gene>
<sequence length="253" mass="29387">MPLTFAHPAAVLPFSRNSEYVNFLALVLGSMSPDFEYFLRGKPYGEIGHTFFGFIAFNLPILVVVYFIYQTCIHRTLFSHLPSVLQDTYNQKTSSPSLFKIFVFLYSALFGMLTHIVWDSFTHFGGFMVTNLSILSYTVHIFDFNIPIFKFLQHGSTIVGITVIIVYMYFRTARNRYNSNETTRPKQKFKYWGKIALLTALLFCLWYFIDRVSIEFYGIIVVRIIDSALISLLVVSLYFNHFNREKTGDLLLK</sequence>
<accession>A0ABS9UD93</accession>
<protein>
    <submittedName>
        <fullName evidence="2">DUF4184 family protein</fullName>
    </submittedName>
</protein>
<keyword evidence="3" id="KW-1185">Reference proteome</keyword>
<proteinExistence type="predicted"/>
<dbReference type="Pfam" id="PF13803">
    <property type="entry name" value="DUF4184"/>
    <property type="match status" value="1"/>
</dbReference>
<reference evidence="2 3" key="1">
    <citation type="submission" date="2022-03" db="EMBL/GenBank/DDBJ databases">
        <authorList>
            <person name="Jo J.-H."/>
            <person name="Im W.-T."/>
        </authorList>
    </citation>
    <scope>NUCLEOTIDE SEQUENCE [LARGE SCALE GENOMIC DNA]</scope>
    <source>
        <strain evidence="2 3">MA9</strain>
    </source>
</reference>
<organism evidence="2 3">
    <name type="scientific">Solibacillus palustris</name>
    <dbReference type="NCBI Taxonomy" id="2908203"/>
    <lineage>
        <taxon>Bacteria</taxon>
        <taxon>Bacillati</taxon>
        <taxon>Bacillota</taxon>
        <taxon>Bacilli</taxon>
        <taxon>Bacillales</taxon>
        <taxon>Caryophanaceae</taxon>
        <taxon>Solibacillus</taxon>
    </lineage>
</organism>
<comment type="caution">
    <text evidence="2">The sequence shown here is derived from an EMBL/GenBank/DDBJ whole genome shotgun (WGS) entry which is preliminary data.</text>
</comment>
<keyword evidence="1" id="KW-1133">Transmembrane helix</keyword>
<evidence type="ECO:0000313" key="3">
    <source>
        <dbReference type="Proteomes" id="UP001316087"/>
    </source>
</evidence>
<name>A0ABS9UD93_9BACL</name>
<dbReference type="InterPro" id="IPR025238">
    <property type="entry name" value="DUF4184"/>
</dbReference>
<dbReference type="EMBL" id="JAKZFC010000002">
    <property type="protein sequence ID" value="MCH7322110.1"/>
    <property type="molecule type" value="Genomic_DNA"/>
</dbReference>
<dbReference type="Proteomes" id="UP001316087">
    <property type="component" value="Unassembled WGS sequence"/>
</dbReference>
<keyword evidence="1" id="KW-0812">Transmembrane</keyword>
<dbReference type="RefSeq" id="WP_241369150.1">
    <property type="nucleotide sequence ID" value="NZ_JAKZFC010000002.1"/>
</dbReference>
<feature type="transmembrane region" description="Helical" evidence="1">
    <location>
        <begin position="191"/>
        <end position="209"/>
    </location>
</feature>
<feature type="transmembrane region" description="Helical" evidence="1">
    <location>
        <begin position="51"/>
        <end position="69"/>
    </location>
</feature>